<name>A0A517NFW8_9BACT</name>
<dbReference type="AlphaFoldDB" id="A0A517NFW8"/>
<dbReference type="KEGG" id="rlc:K227x_44220"/>
<keyword evidence="2" id="KW-0812">Transmembrane</keyword>
<feature type="transmembrane region" description="Helical" evidence="2">
    <location>
        <begin position="46"/>
        <end position="66"/>
    </location>
</feature>
<sequence>MNQPSSPHQPDSGQFDSSQFDSGNPGGKDPGIVREFAGFLRYNKKWWLTPILVVTVLMIAMAFLAASPATPFIYALF</sequence>
<evidence type="ECO:0000256" key="1">
    <source>
        <dbReference type="SAM" id="MobiDB-lite"/>
    </source>
</evidence>
<reference evidence="3 4" key="1">
    <citation type="submission" date="2019-02" db="EMBL/GenBank/DDBJ databases">
        <title>Deep-cultivation of Planctomycetes and their phenomic and genomic characterization uncovers novel biology.</title>
        <authorList>
            <person name="Wiegand S."/>
            <person name="Jogler M."/>
            <person name="Boedeker C."/>
            <person name="Pinto D."/>
            <person name="Vollmers J."/>
            <person name="Rivas-Marin E."/>
            <person name="Kohn T."/>
            <person name="Peeters S.H."/>
            <person name="Heuer A."/>
            <person name="Rast P."/>
            <person name="Oberbeckmann S."/>
            <person name="Bunk B."/>
            <person name="Jeske O."/>
            <person name="Meyerdierks A."/>
            <person name="Storesund J.E."/>
            <person name="Kallscheuer N."/>
            <person name="Luecker S."/>
            <person name="Lage O.M."/>
            <person name="Pohl T."/>
            <person name="Merkel B.J."/>
            <person name="Hornburger P."/>
            <person name="Mueller R.-W."/>
            <person name="Bruemmer F."/>
            <person name="Labrenz M."/>
            <person name="Spormann A.M."/>
            <person name="Op den Camp H."/>
            <person name="Overmann J."/>
            <person name="Amann R."/>
            <person name="Jetten M.S.M."/>
            <person name="Mascher T."/>
            <person name="Medema M.H."/>
            <person name="Devos D.P."/>
            <person name="Kaster A.-K."/>
            <person name="Ovreas L."/>
            <person name="Rohde M."/>
            <person name="Galperin M.Y."/>
            <person name="Jogler C."/>
        </authorList>
    </citation>
    <scope>NUCLEOTIDE SEQUENCE [LARGE SCALE GENOMIC DNA]</scope>
    <source>
        <strain evidence="3 4">K22_7</strain>
    </source>
</reference>
<dbReference type="OrthoDB" id="291192at2"/>
<accession>A0A517NFW8</accession>
<proteinExistence type="predicted"/>
<dbReference type="RefSeq" id="WP_145172414.1">
    <property type="nucleotide sequence ID" value="NZ_CP036525.1"/>
</dbReference>
<dbReference type="Pfam" id="PF19451">
    <property type="entry name" value="DUF5989"/>
    <property type="match status" value="1"/>
</dbReference>
<evidence type="ECO:0000313" key="4">
    <source>
        <dbReference type="Proteomes" id="UP000318538"/>
    </source>
</evidence>
<evidence type="ECO:0000256" key="2">
    <source>
        <dbReference type="SAM" id="Phobius"/>
    </source>
</evidence>
<protein>
    <submittedName>
        <fullName evidence="3">Uncharacterized protein</fullName>
    </submittedName>
</protein>
<feature type="region of interest" description="Disordered" evidence="1">
    <location>
        <begin position="1"/>
        <end position="29"/>
    </location>
</feature>
<dbReference type="EMBL" id="CP036525">
    <property type="protein sequence ID" value="QDT06015.1"/>
    <property type="molecule type" value="Genomic_DNA"/>
</dbReference>
<dbReference type="Proteomes" id="UP000318538">
    <property type="component" value="Chromosome"/>
</dbReference>
<feature type="compositionally biased region" description="Low complexity" evidence="1">
    <location>
        <begin position="11"/>
        <end position="23"/>
    </location>
</feature>
<evidence type="ECO:0000313" key="3">
    <source>
        <dbReference type="EMBL" id="QDT06015.1"/>
    </source>
</evidence>
<organism evidence="3 4">
    <name type="scientific">Rubripirellula lacrimiformis</name>
    <dbReference type="NCBI Taxonomy" id="1930273"/>
    <lineage>
        <taxon>Bacteria</taxon>
        <taxon>Pseudomonadati</taxon>
        <taxon>Planctomycetota</taxon>
        <taxon>Planctomycetia</taxon>
        <taxon>Pirellulales</taxon>
        <taxon>Pirellulaceae</taxon>
        <taxon>Rubripirellula</taxon>
    </lineage>
</organism>
<keyword evidence="2" id="KW-1133">Transmembrane helix</keyword>
<gene>
    <name evidence="3" type="ORF">K227x_44220</name>
</gene>
<keyword evidence="4" id="KW-1185">Reference proteome</keyword>
<keyword evidence="2" id="KW-0472">Membrane</keyword>
<dbReference type="InterPro" id="IPR046031">
    <property type="entry name" value="DUF5989"/>
</dbReference>